<comment type="caution">
    <text evidence="1">The sequence shown here is derived from an EMBL/GenBank/DDBJ whole genome shotgun (WGS) entry which is preliminary data.</text>
</comment>
<keyword evidence="2" id="KW-1185">Reference proteome</keyword>
<dbReference type="Proteomes" id="UP000708208">
    <property type="component" value="Unassembled WGS sequence"/>
</dbReference>
<dbReference type="AlphaFoldDB" id="A0A8J2NFY2"/>
<dbReference type="EMBL" id="CAJVCH010001082">
    <property type="protein sequence ID" value="CAG7636262.1"/>
    <property type="molecule type" value="Genomic_DNA"/>
</dbReference>
<name>A0A8J2NFY2_9HEXA</name>
<organism evidence="1 2">
    <name type="scientific">Allacma fusca</name>
    <dbReference type="NCBI Taxonomy" id="39272"/>
    <lineage>
        <taxon>Eukaryota</taxon>
        <taxon>Metazoa</taxon>
        <taxon>Ecdysozoa</taxon>
        <taxon>Arthropoda</taxon>
        <taxon>Hexapoda</taxon>
        <taxon>Collembola</taxon>
        <taxon>Symphypleona</taxon>
        <taxon>Sminthuridae</taxon>
        <taxon>Allacma</taxon>
    </lineage>
</organism>
<protein>
    <submittedName>
        <fullName evidence="1">Uncharacterized protein</fullName>
    </submittedName>
</protein>
<accession>A0A8J2NFY2</accession>
<gene>
    <name evidence="1" type="ORF">AFUS01_LOCUS254</name>
</gene>
<reference evidence="1" key="1">
    <citation type="submission" date="2021-06" db="EMBL/GenBank/DDBJ databases">
        <authorList>
            <person name="Hodson N. C."/>
            <person name="Mongue J. A."/>
            <person name="Jaron S. K."/>
        </authorList>
    </citation>
    <scope>NUCLEOTIDE SEQUENCE</scope>
</reference>
<evidence type="ECO:0000313" key="2">
    <source>
        <dbReference type="Proteomes" id="UP000708208"/>
    </source>
</evidence>
<evidence type="ECO:0000313" key="1">
    <source>
        <dbReference type="EMBL" id="CAG7636262.1"/>
    </source>
</evidence>
<sequence>MPFTFQVQSVFLFRRVTTRLTQSLGFIHDNIWNPILHAGVESVIGHSVHLSRSQCQGKYQLNASSLGDKRDSSCSPETV</sequence>
<proteinExistence type="predicted"/>